<name>A0A392Q117_9FABA</name>
<proteinExistence type="predicted"/>
<evidence type="ECO:0000313" key="2">
    <source>
        <dbReference type="EMBL" id="MCI17582.1"/>
    </source>
</evidence>
<feature type="compositionally biased region" description="Polar residues" evidence="1">
    <location>
        <begin position="145"/>
        <end position="156"/>
    </location>
</feature>
<feature type="region of interest" description="Disordered" evidence="1">
    <location>
        <begin position="1"/>
        <end position="156"/>
    </location>
</feature>
<feature type="compositionally biased region" description="Basic residues" evidence="1">
    <location>
        <begin position="94"/>
        <end position="103"/>
    </location>
</feature>
<feature type="non-terminal residue" evidence="2">
    <location>
        <position position="1"/>
    </location>
</feature>
<keyword evidence="3" id="KW-1185">Reference proteome</keyword>
<feature type="compositionally biased region" description="Low complexity" evidence="1">
    <location>
        <begin position="1"/>
        <end position="25"/>
    </location>
</feature>
<evidence type="ECO:0000256" key="1">
    <source>
        <dbReference type="SAM" id="MobiDB-lite"/>
    </source>
</evidence>
<dbReference type="AlphaFoldDB" id="A0A392Q117"/>
<accession>A0A392Q117</accession>
<feature type="compositionally biased region" description="Polar residues" evidence="1">
    <location>
        <begin position="39"/>
        <end position="54"/>
    </location>
</feature>
<dbReference type="Proteomes" id="UP000265520">
    <property type="component" value="Unassembled WGS sequence"/>
</dbReference>
<comment type="caution">
    <text evidence="2">The sequence shown here is derived from an EMBL/GenBank/DDBJ whole genome shotgun (WGS) entry which is preliminary data.</text>
</comment>
<dbReference type="EMBL" id="LXQA010106101">
    <property type="protein sequence ID" value="MCI17582.1"/>
    <property type="molecule type" value="Genomic_DNA"/>
</dbReference>
<feature type="compositionally biased region" description="Basic and acidic residues" evidence="1">
    <location>
        <begin position="117"/>
        <end position="144"/>
    </location>
</feature>
<protein>
    <submittedName>
        <fullName evidence="2">Uncharacterized protein</fullName>
    </submittedName>
</protein>
<evidence type="ECO:0000313" key="3">
    <source>
        <dbReference type="Proteomes" id="UP000265520"/>
    </source>
</evidence>
<organism evidence="2 3">
    <name type="scientific">Trifolium medium</name>
    <dbReference type="NCBI Taxonomy" id="97028"/>
    <lineage>
        <taxon>Eukaryota</taxon>
        <taxon>Viridiplantae</taxon>
        <taxon>Streptophyta</taxon>
        <taxon>Embryophyta</taxon>
        <taxon>Tracheophyta</taxon>
        <taxon>Spermatophyta</taxon>
        <taxon>Magnoliopsida</taxon>
        <taxon>eudicotyledons</taxon>
        <taxon>Gunneridae</taxon>
        <taxon>Pentapetalae</taxon>
        <taxon>rosids</taxon>
        <taxon>fabids</taxon>
        <taxon>Fabales</taxon>
        <taxon>Fabaceae</taxon>
        <taxon>Papilionoideae</taxon>
        <taxon>50 kb inversion clade</taxon>
        <taxon>NPAAA clade</taxon>
        <taxon>Hologalegina</taxon>
        <taxon>IRL clade</taxon>
        <taxon>Trifolieae</taxon>
        <taxon>Trifolium</taxon>
    </lineage>
</organism>
<sequence length="156" mass="17037">SRKRSSSSTTTSTVSKKTKPVIVTVTDDDKDDEGISLNKKVSTYARTSNTNAASQAKPDVGSSHIEKEPERKRHKKEEKANLEPPAVQAEKVVKEKKKKKKKSNPSPIKPNPTTSTEKPEEAAAKEQGDKADKTQDDISGHKLESSNSCLDPSQPK</sequence>
<reference evidence="2 3" key="1">
    <citation type="journal article" date="2018" name="Front. Plant Sci.">
        <title>Red Clover (Trifolium pratense) and Zigzag Clover (T. medium) - A Picture of Genomic Similarities and Differences.</title>
        <authorList>
            <person name="Dluhosova J."/>
            <person name="Istvanek J."/>
            <person name="Nedelnik J."/>
            <person name="Repkova J."/>
        </authorList>
    </citation>
    <scope>NUCLEOTIDE SEQUENCE [LARGE SCALE GENOMIC DNA]</scope>
    <source>
        <strain evidence="3">cv. 10/8</strain>
        <tissue evidence="2">Leaf</tissue>
    </source>
</reference>
<feature type="compositionally biased region" description="Basic and acidic residues" evidence="1">
    <location>
        <begin position="64"/>
        <end position="81"/>
    </location>
</feature>
<feature type="non-terminal residue" evidence="2">
    <location>
        <position position="156"/>
    </location>
</feature>